<organism evidence="1 2">
    <name type="scientific">Polistes dominula</name>
    <name type="common">European paper wasp</name>
    <name type="synonym">Vespa dominula</name>
    <dbReference type="NCBI Taxonomy" id="743375"/>
    <lineage>
        <taxon>Eukaryota</taxon>
        <taxon>Metazoa</taxon>
        <taxon>Ecdysozoa</taxon>
        <taxon>Arthropoda</taxon>
        <taxon>Hexapoda</taxon>
        <taxon>Insecta</taxon>
        <taxon>Pterygota</taxon>
        <taxon>Neoptera</taxon>
        <taxon>Endopterygota</taxon>
        <taxon>Hymenoptera</taxon>
        <taxon>Apocrita</taxon>
        <taxon>Aculeata</taxon>
        <taxon>Vespoidea</taxon>
        <taxon>Vespidae</taxon>
        <taxon>Polistinae</taxon>
        <taxon>Polistini</taxon>
        <taxon>Polistes</taxon>
    </lineage>
</organism>
<protein>
    <submittedName>
        <fullName evidence="2">Uncharacterized protein LOC107073642</fullName>
    </submittedName>
</protein>
<evidence type="ECO:0000313" key="2">
    <source>
        <dbReference type="RefSeq" id="XP_015189822.1"/>
    </source>
</evidence>
<reference evidence="2" key="1">
    <citation type="submission" date="2025-08" db="UniProtKB">
        <authorList>
            <consortium name="RefSeq"/>
        </authorList>
    </citation>
    <scope>IDENTIFICATION</scope>
    <source>
        <tissue evidence="2">Whole body</tissue>
    </source>
</reference>
<accession>A0ABM1JBI4</accession>
<evidence type="ECO:0000313" key="1">
    <source>
        <dbReference type="Proteomes" id="UP000694924"/>
    </source>
</evidence>
<dbReference type="RefSeq" id="XP_015189822.1">
    <property type="nucleotide sequence ID" value="XM_015334336.1"/>
</dbReference>
<name>A0ABM1JBI4_POLDO</name>
<feature type="non-terminal residue" evidence="2">
    <location>
        <position position="285"/>
    </location>
</feature>
<keyword evidence="1" id="KW-1185">Reference proteome</keyword>
<dbReference type="GeneID" id="107073642"/>
<gene>
    <name evidence="2" type="primary">LOC107073642</name>
</gene>
<dbReference type="Proteomes" id="UP000694924">
    <property type="component" value="Unplaced"/>
</dbReference>
<sequence length="285" mass="31042">MSLIGIQRRCRFYLLGLAGLNRFSKGSREYIQAGIVHVGPNRSFDKQIDPRLAKLDQSSRGPLQTQTIPVSMLRKANPNLSVLKSSEKPMVHEIPPRIKEPSTAARPSPVVAIPSEPLFEDITIDPRLARLDQSSRGPPQTQTIPVTVPPIRIATADPRVSPTTFTLPDNNLSVVEGVESFYRDLRVNGFGRNPRDPRNPRMSIDPVIAKPTPPVPVEPSILTSMSYHIVADFTVPPLPVVVTNTNNGLPSTTALTTSTNTPTSKLMVGMSPAGIIPNSALNKEK</sequence>
<proteinExistence type="predicted"/>